<reference evidence="2" key="1">
    <citation type="submission" date="2022-11" db="UniProtKB">
        <authorList>
            <consortium name="WormBaseParasite"/>
        </authorList>
    </citation>
    <scope>IDENTIFICATION</scope>
</reference>
<evidence type="ECO:0000313" key="1">
    <source>
        <dbReference type="Proteomes" id="UP000887579"/>
    </source>
</evidence>
<organism evidence="1 2">
    <name type="scientific">Panagrolaimus sp. ES5</name>
    <dbReference type="NCBI Taxonomy" id="591445"/>
    <lineage>
        <taxon>Eukaryota</taxon>
        <taxon>Metazoa</taxon>
        <taxon>Ecdysozoa</taxon>
        <taxon>Nematoda</taxon>
        <taxon>Chromadorea</taxon>
        <taxon>Rhabditida</taxon>
        <taxon>Tylenchina</taxon>
        <taxon>Panagrolaimomorpha</taxon>
        <taxon>Panagrolaimoidea</taxon>
        <taxon>Panagrolaimidae</taxon>
        <taxon>Panagrolaimus</taxon>
    </lineage>
</organism>
<accession>A0AC34GFX3</accession>
<proteinExistence type="predicted"/>
<evidence type="ECO:0000313" key="2">
    <source>
        <dbReference type="WBParaSite" id="ES5_v2.g28502.t1"/>
    </source>
</evidence>
<dbReference type="WBParaSite" id="ES5_v2.g28502.t1">
    <property type="protein sequence ID" value="ES5_v2.g28502.t1"/>
    <property type="gene ID" value="ES5_v2.g28502"/>
</dbReference>
<sequence>MTGLEPDRKIIPEPKFEDQNGRTRFASRHQSHRAMTDPEDPHKWSIKGCMSRARTWTRFLLVGITLLCLTSTWSNILAFNFVMVCTQTSDTPSGDHDDAINGNDTIIPTQTIGPLKPVHFTTNQRTFLTSAVAVAALIANFIVTPAMGKFGTRTVFTICGGLSLIATAFMPLALRSGFAASITLRALQGIGFAASFPVIGAVSSRWTYYKQYGLCVSSLVAYIQLSPTLSMPISGALCESTLGWPSVFYGHAVVCAIFFVAFALLYRNTP</sequence>
<name>A0AC34GFX3_9BILA</name>
<dbReference type="Proteomes" id="UP000887579">
    <property type="component" value="Unplaced"/>
</dbReference>
<protein>
    <submittedName>
        <fullName evidence="2">Major facilitator superfamily (MFS) profile domain-containing protein</fullName>
    </submittedName>
</protein>